<sequence length="194" mass="21920">MASIATKLVTAIASAGVVGGAGYGVYALTDTTDSIENYLKKSSFTITLQNDEASWTKVLETYKLEATDDLKIKDEDITQSKDIKDWCKEMLAKKIKSKDDDYKKASKWCVKYDVIKDKLGEGAKLETKAETLNTNYNNFPKEVKDSISEIKLQGTKQHENGEKTIQWCKQNQNRTYSNDTEFFFANTKKYCLGS</sequence>
<accession>A0A1A9QC43</accession>
<dbReference type="Proteomes" id="UP000077623">
    <property type="component" value="Unassembled WGS sequence"/>
</dbReference>
<proteinExistence type="predicted"/>
<dbReference type="RefSeq" id="WP_187150423.1">
    <property type="nucleotide sequence ID" value="NZ_LWUJ01000012.1"/>
</dbReference>
<dbReference type="STRING" id="432608.A6V39_03930"/>
<gene>
    <name evidence="1" type="ORF">A6V39_03930</name>
</gene>
<name>A0A1A9QC43_9MOLU</name>
<comment type="caution">
    <text evidence="1">The sequence shown here is derived from an EMBL/GenBank/DDBJ whole genome shotgun (WGS) entry which is preliminary data.</text>
</comment>
<dbReference type="EMBL" id="LWUJ01000012">
    <property type="protein sequence ID" value="OAL10037.1"/>
    <property type="molecule type" value="Genomic_DNA"/>
</dbReference>
<evidence type="ECO:0000313" key="2">
    <source>
        <dbReference type="Proteomes" id="UP000077623"/>
    </source>
</evidence>
<organism evidence="1 2">
    <name type="scientific">Candidatus Mycoplasma haematobovis</name>
    <dbReference type="NCBI Taxonomy" id="432608"/>
    <lineage>
        <taxon>Bacteria</taxon>
        <taxon>Bacillati</taxon>
        <taxon>Mycoplasmatota</taxon>
        <taxon>Mollicutes</taxon>
        <taxon>Mycoplasmataceae</taxon>
        <taxon>Mycoplasma</taxon>
    </lineage>
</organism>
<protein>
    <submittedName>
        <fullName evidence="1">Uncharacterized protein</fullName>
    </submittedName>
</protein>
<reference evidence="2" key="1">
    <citation type="submission" date="2016-04" db="EMBL/GenBank/DDBJ databases">
        <authorList>
            <person name="Quiroz-Castaneda R.E."/>
            <person name="Martinez-Ocampo F."/>
        </authorList>
    </citation>
    <scope>NUCLEOTIDE SEQUENCE [LARGE SCALE GENOMIC DNA]</scope>
    <source>
        <strain evidence="2">INIFAP01</strain>
    </source>
</reference>
<dbReference type="AlphaFoldDB" id="A0A1A9QC43"/>
<keyword evidence="2" id="KW-1185">Reference proteome</keyword>
<evidence type="ECO:0000313" key="1">
    <source>
        <dbReference type="EMBL" id="OAL10037.1"/>
    </source>
</evidence>